<dbReference type="Pfam" id="PF07730">
    <property type="entry name" value="HisKA_3"/>
    <property type="match status" value="1"/>
</dbReference>
<feature type="domain" description="Signal transduction histidine kinase subgroup 3 dimerisation and phosphoacceptor" evidence="10">
    <location>
        <begin position="193"/>
        <end position="257"/>
    </location>
</feature>
<organism evidence="11 12">
    <name type="scientific">Streptomyces coelicoflavus</name>
    <dbReference type="NCBI Taxonomy" id="285562"/>
    <lineage>
        <taxon>Bacteria</taxon>
        <taxon>Bacillati</taxon>
        <taxon>Actinomycetota</taxon>
        <taxon>Actinomycetes</taxon>
        <taxon>Kitasatosporales</taxon>
        <taxon>Streptomycetaceae</taxon>
        <taxon>Streptomyces</taxon>
    </lineage>
</organism>
<dbReference type="Proteomes" id="UP000470446">
    <property type="component" value="Unassembled WGS sequence"/>
</dbReference>
<keyword evidence="8" id="KW-0902">Two-component regulatory system</keyword>
<keyword evidence="4" id="KW-0808">Transferase</keyword>
<keyword evidence="9" id="KW-0812">Transmembrane</keyword>
<evidence type="ECO:0000256" key="4">
    <source>
        <dbReference type="ARBA" id="ARBA00022679"/>
    </source>
</evidence>
<dbReference type="Gene3D" id="1.20.5.1930">
    <property type="match status" value="1"/>
</dbReference>
<evidence type="ECO:0000256" key="7">
    <source>
        <dbReference type="ARBA" id="ARBA00022840"/>
    </source>
</evidence>
<evidence type="ECO:0000256" key="6">
    <source>
        <dbReference type="ARBA" id="ARBA00022777"/>
    </source>
</evidence>
<keyword evidence="3" id="KW-0597">Phosphoprotein</keyword>
<evidence type="ECO:0000313" key="11">
    <source>
        <dbReference type="EMBL" id="NEB10702.1"/>
    </source>
</evidence>
<evidence type="ECO:0000313" key="12">
    <source>
        <dbReference type="Proteomes" id="UP000470446"/>
    </source>
</evidence>
<dbReference type="GO" id="GO:0046983">
    <property type="term" value="F:protein dimerization activity"/>
    <property type="evidence" value="ECO:0007669"/>
    <property type="project" value="InterPro"/>
</dbReference>
<dbReference type="Gene3D" id="3.30.565.10">
    <property type="entry name" value="Histidine kinase-like ATPase, C-terminal domain"/>
    <property type="match status" value="1"/>
</dbReference>
<evidence type="ECO:0000256" key="3">
    <source>
        <dbReference type="ARBA" id="ARBA00022553"/>
    </source>
</evidence>
<dbReference type="GO" id="GO:0016020">
    <property type="term" value="C:membrane"/>
    <property type="evidence" value="ECO:0007669"/>
    <property type="project" value="InterPro"/>
</dbReference>
<dbReference type="InterPro" id="IPR011712">
    <property type="entry name" value="Sig_transdc_His_kin_sub3_dim/P"/>
</dbReference>
<feature type="transmembrane region" description="Helical" evidence="9">
    <location>
        <begin position="79"/>
        <end position="104"/>
    </location>
</feature>
<evidence type="ECO:0000256" key="1">
    <source>
        <dbReference type="ARBA" id="ARBA00000085"/>
    </source>
</evidence>
<dbReference type="SUPFAM" id="SSF55874">
    <property type="entry name" value="ATPase domain of HSP90 chaperone/DNA topoisomerase II/histidine kinase"/>
    <property type="match status" value="1"/>
</dbReference>
<dbReference type="PANTHER" id="PTHR24421">
    <property type="entry name" value="NITRATE/NITRITE SENSOR PROTEIN NARX-RELATED"/>
    <property type="match status" value="1"/>
</dbReference>
<evidence type="ECO:0000256" key="8">
    <source>
        <dbReference type="ARBA" id="ARBA00023012"/>
    </source>
</evidence>
<dbReference type="InterPro" id="IPR036890">
    <property type="entry name" value="HATPase_C_sf"/>
</dbReference>
<evidence type="ECO:0000259" key="10">
    <source>
        <dbReference type="Pfam" id="PF07730"/>
    </source>
</evidence>
<feature type="transmembrane region" description="Helical" evidence="9">
    <location>
        <begin position="46"/>
        <end position="67"/>
    </location>
</feature>
<proteinExistence type="predicted"/>
<name>A0A7K3PL92_9ACTN</name>
<dbReference type="AlphaFoldDB" id="A0A7K3PL92"/>
<accession>A0A7K3PL92</accession>
<dbReference type="InterPro" id="IPR050482">
    <property type="entry name" value="Sensor_HK_TwoCompSys"/>
</dbReference>
<comment type="caution">
    <text evidence="11">The sequence shown here is derived from an EMBL/GenBank/DDBJ whole genome shotgun (WGS) entry which is preliminary data.</text>
</comment>
<keyword evidence="9" id="KW-1133">Transmembrane helix</keyword>
<sequence length="407" mass="43430">MRRWQDIRRLTGQLLRDVAADRPFTRPGDHGLLLVLLAPSALDTRVLAGAPAVWLTACLVVTVGVALRRAAPPVSLLAAALLALFLPWFGASAWPAVAAALLSWSAGRRVSRIRPAQLVFAGATVAGVLLVGAVAEAKDTLSLLMLQFASCVLPWWAGNWRRQRAALAHAGWEHAERLEWRQRFVAEQARHRERARIAQDIHDSLGHELSAMALLAGGLELSRELSAEHRSVVVQLRERCTLATERLHEAIGLLREDGGSAGPSLVPAHESIAGLVRRFERAATPVDFREEGAAPAAPEPGVPTLAGLAAYRVVQEALTNSAKHAPGAPVSVRVLHRPDETVVSVVNETPRRAGSRAATGSGAGLIGLDERVRLAGGMLRAGPRGNGFEVRARLPHIPSAPPPRAAA</sequence>
<dbReference type="EMBL" id="JAAGMA010000458">
    <property type="protein sequence ID" value="NEB10702.1"/>
    <property type="molecule type" value="Genomic_DNA"/>
</dbReference>
<dbReference type="PANTHER" id="PTHR24421:SF10">
    <property type="entry name" value="NITRATE_NITRITE SENSOR PROTEIN NARQ"/>
    <property type="match status" value="1"/>
</dbReference>
<protein>
    <recommendedName>
        <fullName evidence="2">histidine kinase</fullName>
        <ecNumber evidence="2">2.7.13.3</ecNumber>
    </recommendedName>
</protein>
<keyword evidence="5" id="KW-0547">Nucleotide-binding</keyword>
<dbReference type="GO" id="GO:0000155">
    <property type="term" value="F:phosphorelay sensor kinase activity"/>
    <property type="evidence" value="ECO:0007669"/>
    <property type="project" value="InterPro"/>
</dbReference>
<dbReference type="EC" id="2.7.13.3" evidence="2"/>
<keyword evidence="6 11" id="KW-0418">Kinase</keyword>
<feature type="non-terminal residue" evidence="11">
    <location>
        <position position="407"/>
    </location>
</feature>
<dbReference type="CDD" id="cd16917">
    <property type="entry name" value="HATPase_UhpB-NarQ-NarX-like"/>
    <property type="match status" value="1"/>
</dbReference>
<evidence type="ECO:0000256" key="2">
    <source>
        <dbReference type="ARBA" id="ARBA00012438"/>
    </source>
</evidence>
<evidence type="ECO:0000256" key="9">
    <source>
        <dbReference type="SAM" id="Phobius"/>
    </source>
</evidence>
<reference evidence="11 12" key="1">
    <citation type="submission" date="2020-01" db="EMBL/GenBank/DDBJ databases">
        <title>Insect and environment-associated Actinomycetes.</title>
        <authorList>
            <person name="Currrie C."/>
            <person name="Chevrette M."/>
            <person name="Carlson C."/>
            <person name="Stubbendieck R."/>
            <person name="Wendt-Pienkowski E."/>
        </authorList>
    </citation>
    <scope>NUCLEOTIDE SEQUENCE [LARGE SCALE GENOMIC DNA]</scope>
    <source>
        <strain evidence="11 12">SID14163</strain>
    </source>
</reference>
<keyword evidence="9" id="KW-0472">Membrane</keyword>
<dbReference type="RefSeq" id="WP_164246040.1">
    <property type="nucleotide sequence ID" value="NZ_JAAGMA010000458.1"/>
</dbReference>
<dbReference type="GO" id="GO:0005524">
    <property type="term" value="F:ATP binding"/>
    <property type="evidence" value="ECO:0007669"/>
    <property type="project" value="UniProtKB-KW"/>
</dbReference>
<comment type="catalytic activity">
    <reaction evidence="1">
        <text>ATP + protein L-histidine = ADP + protein N-phospho-L-histidine.</text>
        <dbReference type="EC" id="2.7.13.3"/>
    </reaction>
</comment>
<gene>
    <name evidence="11" type="ORF">G3I32_17930</name>
</gene>
<feature type="transmembrane region" description="Helical" evidence="9">
    <location>
        <begin position="116"/>
        <end position="135"/>
    </location>
</feature>
<keyword evidence="7" id="KW-0067">ATP-binding</keyword>
<evidence type="ECO:0000256" key="5">
    <source>
        <dbReference type="ARBA" id="ARBA00022741"/>
    </source>
</evidence>